<reference evidence="3 4" key="1">
    <citation type="submission" date="2018-10" db="EMBL/GenBank/DDBJ databases">
        <authorList>
            <consortium name="Pathogen Informatics"/>
        </authorList>
    </citation>
    <scope>NUCLEOTIDE SEQUENCE [LARGE SCALE GENOMIC DNA]</scope>
</reference>
<feature type="compositionally biased region" description="Polar residues" evidence="1">
    <location>
        <begin position="260"/>
        <end position="282"/>
    </location>
</feature>
<feature type="region of interest" description="Disordered" evidence="1">
    <location>
        <begin position="468"/>
        <end position="575"/>
    </location>
</feature>
<feature type="compositionally biased region" description="Basic and acidic residues" evidence="1">
    <location>
        <begin position="170"/>
        <end position="181"/>
    </location>
</feature>
<protein>
    <submittedName>
        <fullName evidence="5">DUF5734 domain-containing protein</fullName>
    </submittedName>
</protein>
<proteinExistence type="predicted"/>
<evidence type="ECO:0000259" key="2">
    <source>
        <dbReference type="Pfam" id="PF19005"/>
    </source>
</evidence>
<feature type="compositionally biased region" description="Polar residues" evidence="1">
    <location>
        <begin position="561"/>
        <end position="575"/>
    </location>
</feature>
<name>A0A0R3UBT1_MESCO</name>
<evidence type="ECO:0000313" key="4">
    <source>
        <dbReference type="Proteomes" id="UP000267029"/>
    </source>
</evidence>
<keyword evidence="4" id="KW-1185">Reference proteome</keyword>
<feature type="region of interest" description="Disordered" evidence="1">
    <location>
        <begin position="377"/>
        <end position="405"/>
    </location>
</feature>
<feature type="region of interest" description="Disordered" evidence="1">
    <location>
        <begin position="170"/>
        <end position="360"/>
    </location>
</feature>
<feature type="compositionally biased region" description="Polar residues" evidence="1">
    <location>
        <begin position="294"/>
        <end position="305"/>
    </location>
</feature>
<dbReference type="EMBL" id="UXSR01001570">
    <property type="protein sequence ID" value="VDD78377.1"/>
    <property type="molecule type" value="Genomic_DNA"/>
</dbReference>
<feature type="compositionally biased region" description="Low complexity" evidence="1">
    <location>
        <begin position="341"/>
        <end position="360"/>
    </location>
</feature>
<feature type="compositionally biased region" description="Low complexity" evidence="1">
    <location>
        <begin position="203"/>
        <end position="212"/>
    </location>
</feature>
<gene>
    <name evidence="3" type="ORF">MCOS_LOCUS4380</name>
</gene>
<dbReference type="AlphaFoldDB" id="A0A0R3UBT1"/>
<evidence type="ECO:0000256" key="1">
    <source>
        <dbReference type="SAM" id="MobiDB-lite"/>
    </source>
</evidence>
<feature type="domain" description="DUF5734" evidence="2">
    <location>
        <begin position="28"/>
        <end position="107"/>
    </location>
</feature>
<organism evidence="3 4">
    <name type="scientific">Mesocestoides corti</name>
    <name type="common">Flatworm</name>
    <dbReference type="NCBI Taxonomy" id="53468"/>
    <lineage>
        <taxon>Eukaryota</taxon>
        <taxon>Metazoa</taxon>
        <taxon>Spiralia</taxon>
        <taxon>Lophotrochozoa</taxon>
        <taxon>Platyhelminthes</taxon>
        <taxon>Cestoda</taxon>
        <taxon>Eucestoda</taxon>
        <taxon>Cyclophyllidea</taxon>
        <taxon>Mesocestoididae</taxon>
        <taxon>Mesocestoides</taxon>
    </lineage>
</organism>
<dbReference type="InterPro" id="IPR043792">
    <property type="entry name" value="DUF5734"/>
</dbReference>
<sequence length="575" mass="63699">MTQPEFLCQLEYVGLSSCAEKRIQRGINKSFRKSLKAQPRPTVLAVYNDRFTFSYKKTYLRFHDIRKICASEFHKTVVACTSIDDDVKIITMRFAKDRDYRRTVLRLIGLVRKNIEPIFSRIDTTEVHTTDMQSISLSPITASGEEPYPTMEPTRRSAIYEVYNRAGIETSRRQSRSEVGRSNRLLSSAIITPPQSPIFAENTPRQAARPTAITPPQPPTPVVVIPKQTSDSTSTTSSASADSTEAIETRASRPVRQKLITPSRSTKATQKQTSGYPVATQTRKSRSMPPTPIPTSRHTVSTQKHPSGYPAATQTLKPRPKQPTPMPSSRHAVARSDQPPASIGSASRHSSSSPTPMHSTNSIVTQQRHLIHPAVLTPRWQHRSRAPMQTPSRSSSPSPPTPYVSVRRTSVGYIRTRSLSPDGLDADLVTSFVKFEEHWRPRCVKGMPPATGESPIVLEAFYEVKGRPRKAAVDAVKPRPKRRQPRKRVTSNKEGIYRYLSQYDSDTDASSVSDTSEDKPSPLSPAVLTQKKDSEVSKNTAPDPSKPLSPALVEPPRVPTPSGQGNANVVEIPTS</sequence>
<evidence type="ECO:0000313" key="5">
    <source>
        <dbReference type="WBParaSite" id="MCU_012943-RA"/>
    </source>
</evidence>
<dbReference type="WBParaSite" id="MCU_012943-RA">
    <property type="protein sequence ID" value="MCU_012943-RA"/>
    <property type="gene ID" value="MCU_012943"/>
</dbReference>
<feature type="compositionally biased region" description="Basic residues" evidence="1">
    <location>
        <begin position="478"/>
        <end position="490"/>
    </location>
</feature>
<feature type="compositionally biased region" description="Low complexity" evidence="1">
    <location>
        <begin position="222"/>
        <end position="244"/>
    </location>
</feature>
<reference evidence="5" key="2">
    <citation type="submission" date="2019-11" db="UniProtKB">
        <authorList>
            <consortium name="WormBaseParasite"/>
        </authorList>
    </citation>
    <scope>IDENTIFICATION</scope>
</reference>
<dbReference type="Proteomes" id="UP000267029">
    <property type="component" value="Unassembled WGS sequence"/>
</dbReference>
<evidence type="ECO:0000313" key="3">
    <source>
        <dbReference type="EMBL" id="VDD78377.1"/>
    </source>
</evidence>
<accession>A0A0R3UBT1</accession>
<dbReference type="Pfam" id="PF19005">
    <property type="entry name" value="DUF5734"/>
    <property type="match status" value="1"/>
</dbReference>